<dbReference type="PANTHER" id="PTHR45953">
    <property type="entry name" value="IDURONATE 2-SULFATASE"/>
    <property type="match status" value="1"/>
</dbReference>
<dbReference type="PANTHER" id="PTHR45953:SF1">
    <property type="entry name" value="IDURONATE 2-SULFATASE"/>
    <property type="match status" value="1"/>
</dbReference>
<name>A0A5E4Q4U3_9NEOP</name>
<keyword evidence="5" id="KW-0378">Hydrolase</keyword>
<evidence type="ECO:0000259" key="7">
    <source>
        <dbReference type="Pfam" id="PF00884"/>
    </source>
</evidence>
<evidence type="ECO:0000313" key="8">
    <source>
        <dbReference type="EMBL" id="VVC92266.1"/>
    </source>
</evidence>
<comment type="cofactor">
    <cofactor evidence="1">
        <name>Ca(2+)</name>
        <dbReference type="ChEBI" id="CHEBI:29108"/>
    </cofactor>
</comment>
<dbReference type="InterPro" id="IPR035874">
    <property type="entry name" value="IDS"/>
</dbReference>
<evidence type="ECO:0000256" key="2">
    <source>
        <dbReference type="ARBA" id="ARBA00008779"/>
    </source>
</evidence>
<proteinExistence type="inferred from homology"/>
<dbReference type="InterPro" id="IPR024607">
    <property type="entry name" value="Sulfatase_CS"/>
</dbReference>
<evidence type="ECO:0000256" key="4">
    <source>
        <dbReference type="ARBA" id="ARBA00022729"/>
    </source>
</evidence>
<evidence type="ECO:0000256" key="6">
    <source>
        <dbReference type="ARBA" id="ARBA00022837"/>
    </source>
</evidence>
<dbReference type="AlphaFoldDB" id="A0A5E4Q4U3"/>
<dbReference type="GO" id="GO:0004423">
    <property type="term" value="F:iduronate-2-sulfatase activity"/>
    <property type="evidence" value="ECO:0007669"/>
    <property type="project" value="InterPro"/>
</dbReference>
<feature type="domain" description="Sulfatase N-terminal" evidence="7">
    <location>
        <begin position="57"/>
        <end position="400"/>
    </location>
</feature>
<dbReference type="Pfam" id="PF00884">
    <property type="entry name" value="Sulfatase"/>
    <property type="match status" value="1"/>
</dbReference>
<dbReference type="PROSITE" id="PS00523">
    <property type="entry name" value="SULFATASE_1"/>
    <property type="match status" value="1"/>
</dbReference>
<dbReference type="InterPro" id="IPR017850">
    <property type="entry name" value="Alkaline_phosphatase_core_sf"/>
</dbReference>
<keyword evidence="4" id="KW-0732">Signal</keyword>
<dbReference type="SUPFAM" id="SSF53649">
    <property type="entry name" value="Alkaline phosphatase-like"/>
    <property type="match status" value="1"/>
</dbReference>
<evidence type="ECO:0000256" key="3">
    <source>
        <dbReference type="ARBA" id="ARBA00022723"/>
    </source>
</evidence>
<accession>A0A5E4Q4U3</accession>
<keyword evidence="9" id="KW-1185">Reference proteome</keyword>
<dbReference type="GO" id="GO:0046872">
    <property type="term" value="F:metal ion binding"/>
    <property type="evidence" value="ECO:0007669"/>
    <property type="project" value="UniProtKB-KW"/>
</dbReference>
<sequence length="536" mass="62181">MRWDKPHLDSRTITQNQQQRGTVLFCDEMTSIKNYFITLCVSITFILIRQTNSRPLNVVFIVLDDLRFFLHSEVDMPNIQKYAGKGISFKNAFAQQALCAPSRNSILTGRRPDSLRLYDFYSYWRDEIANFTTLPQFFKEQGYETRSYGKVFHPGQSSNFTDDYPYSWSQKPYHAPTEIYKDAAVCRDPITKELQANLICPVRLKDQPGSSLPDIEIVNESVRFLKSKNKSRPFFLAVGVHKPHIPLKFLRKYLAMVPMASVKPPTFPTFPESVPIVAWHPWTDIRRRDDMKRLNISFPFGTMPPEWTLKIRQSYYAASLYVDALIGQLLKYVDKTNTVIVITSDHGWSLGENGMWAKYSNFDVALKVPLIFNIPETAPRVVDTPVELIDIFPTILDLVNLNKDIPNCKGSNDRTLLCFEGKSLVSLMKGSQGKIEKAFAISQYPRPSVYPEHNSDKPRLREIKIMGYSIRTKKYRYTEWISFNSSLFTKDWNTIHGIELYDHDMDPDESYNLFDCKTYLHTRKKLSKMLRTQVNL</sequence>
<dbReference type="EMBL" id="FZQP02001249">
    <property type="protein sequence ID" value="VVC92266.1"/>
    <property type="molecule type" value="Genomic_DNA"/>
</dbReference>
<evidence type="ECO:0000313" key="9">
    <source>
        <dbReference type="Proteomes" id="UP000324832"/>
    </source>
</evidence>
<keyword evidence="3" id="KW-0479">Metal-binding</keyword>
<evidence type="ECO:0000256" key="5">
    <source>
        <dbReference type="ARBA" id="ARBA00022801"/>
    </source>
</evidence>
<keyword evidence="6" id="KW-0106">Calcium</keyword>
<dbReference type="CDD" id="cd16030">
    <property type="entry name" value="iduronate-2-sulfatase"/>
    <property type="match status" value="1"/>
</dbReference>
<dbReference type="GO" id="GO:0005737">
    <property type="term" value="C:cytoplasm"/>
    <property type="evidence" value="ECO:0007669"/>
    <property type="project" value="TreeGrafter"/>
</dbReference>
<protein>
    <recommendedName>
        <fullName evidence="7">Sulfatase N-terminal domain-containing protein</fullName>
    </recommendedName>
</protein>
<reference evidence="8 9" key="1">
    <citation type="submission" date="2017-07" db="EMBL/GenBank/DDBJ databases">
        <authorList>
            <person name="Talla V."/>
            <person name="Backstrom N."/>
        </authorList>
    </citation>
    <scope>NUCLEOTIDE SEQUENCE [LARGE SCALE GENOMIC DNA]</scope>
</reference>
<comment type="similarity">
    <text evidence="2">Belongs to the sulfatase family.</text>
</comment>
<dbReference type="Proteomes" id="UP000324832">
    <property type="component" value="Unassembled WGS sequence"/>
</dbReference>
<dbReference type="Gene3D" id="3.40.720.10">
    <property type="entry name" value="Alkaline Phosphatase, subunit A"/>
    <property type="match status" value="1"/>
</dbReference>
<gene>
    <name evidence="8" type="ORF">LSINAPIS_LOCUS4752</name>
</gene>
<dbReference type="InterPro" id="IPR000917">
    <property type="entry name" value="Sulfatase_N"/>
</dbReference>
<organism evidence="8 9">
    <name type="scientific">Leptidea sinapis</name>
    <dbReference type="NCBI Taxonomy" id="189913"/>
    <lineage>
        <taxon>Eukaryota</taxon>
        <taxon>Metazoa</taxon>
        <taxon>Ecdysozoa</taxon>
        <taxon>Arthropoda</taxon>
        <taxon>Hexapoda</taxon>
        <taxon>Insecta</taxon>
        <taxon>Pterygota</taxon>
        <taxon>Neoptera</taxon>
        <taxon>Endopterygota</taxon>
        <taxon>Lepidoptera</taxon>
        <taxon>Glossata</taxon>
        <taxon>Ditrysia</taxon>
        <taxon>Papilionoidea</taxon>
        <taxon>Pieridae</taxon>
        <taxon>Dismorphiinae</taxon>
        <taxon>Leptidea</taxon>
    </lineage>
</organism>
<evidence type="ECO:0000256" key="1">
    <source>
        <dbReference type="ARBA" id="ARBA00001913"/>
    </source>
</evidence>